<sequence length="530" mass="57557">MGFARSLFSLTATFILGASAFAAIGPQVKTASGVVEGEPTTDGKVMSYKGIPFAAPPVGKLRWAPPAPVEPWTGVRSAHDFGYHCVQSASYADMAFHDPGASEDCLTLNVWTPAASETSKLPVMVWIYGGGFSGGSTSERRQDGQYLAHRNVVVVSMNYRLGIFGFFVHPELTAESPNHASGNYGLLDQASAIQWVKQNIAAFGGDPSNITIFGESAGSMSVSAQMASPLSKDLIQKAIGESGSVMTTGTFPIESREQREKTDSAFALTTYGTAKLAELRRIPTEDIIRPIMATRPGPSFRPVVDGYFFPKPPAEIYAAGEQAHIPLLAGWNADEARGGVVGGNNRFSAEGFAAQANREFPTQSAEFLKLYSTATPEDAVASASDYAGDRFIAYSTWKWLEAHTTTGTKPVYRYKFALPNPGDRYHTPAVGAFHSDDIEYVFGTLDSRLEVVVRPEDRKLSEQMQDYWTNFARTGDPNGAGLPKWPVYGPSQWQVMVLDKNSAAKADSHRDRYLFLDNVWSKAQPAARPQ</sequence>
<dbReference type="KEGG" id="talb:FTW19_14625"/>
<dbReference type="PROSITE" id="PS00941">
    <property type="entry name" value="CARBOXYLESTERASE_B_2"/>
    <property type="match status" value="1"/>
</dbReference>
<dbReference type="InterPro" id="IPR019819">
    <property type="entry name" value="Carboxylesterase_B_CS"/>
</dbReference>
<feature type="chain" id="PRO_5023087198" description="Carboxylic ester hydrolase" evidence="4">
    <location>
        <begin position="23"/>
        <end position="530"/>
    </location>
</feature>
<feature type="active site" description="Charge relay system" evidence="3">
    <location>
        <position position="434"/>
    </location>
</feature>
<comment type="similarity">
    <text evidence="1 4">Belongs to the type-B carboxylesterase/lipase family.</text>
</comment>
<dbReference type="EMBL" id="CP042806">
    <property type="protein sequence ID" value="QEE29123.1"/>
    <property type="molecule type" value="Genomic_DNA"/>
</dbReference>
<evidence type="ECO:0000256" key="4">
    <source>
        <dbReference type="RuleBase" id="RU361235"/>
    </source>
</evidence>
<dbReference type="InterPro" id="IPR050309">
    <property type="entry name" value="Type-B_Carboxylest/Lipase"/>
</dbReference>
<dbReference type="OrthoDB" id="9775851at2"/>
<reference evidence="6 7" key="1">
    <citation type="submission" date="2019-08" db="EMBL/GenBank/DDBJ databases">
        <title>Complete genome sequence of Terriglobus albidus strain ORNL.</title>
        <authorList>
            <person name="Podar M."/>
        </authorList>
    </citation>
    <scope>NUCLEOTIDE SEQUENCE [LARGE SCALE GENOMIC DNA]</scope>
    <source>
        <strain evidence="6 7">ORNL</strain>
    </source>
</reference>
<keyword evidence="2 4" id="KW-0378">Hydrolase</keyword>
<name>A0A5B9EAE6_9BACT</name>
<keyword evidence="7" id="KW-1185">Reference proteome</keyword>
<dbReference type="RefSeq" id="WP_147648321.1">
    <property type="nucleotide sequence ID" value="NZ_CP042806.1"/>
</dbReference>
<organism evidence="6 7">
    <name type="scientific">Terriglobus albidus</name>
    <dbReference type="NCBI Taxonomy" id="1592106"/>
    <lineage>
        <taxon>Bacteria</taxon>
        <taxon>Pseudomonadati</taxon>
        <taxon>Acidobacteriota</taxon>
        <taxon>Terriglobia</taxon>
        <taxon>Terriglobales</taxon>
        <taxon>Acidobacteriaceae</taxon>
        <taxon>Terriglobus</taxon>
    </lineage>
</organism>
<feature type="signal peptide" evidence="4">
    <location>
        <begin position="1"/>
        <end position="22"/>
    </location>
</feature>
<keyword evidence="4" id="KW-0732">Signal</keyword>
<evidence type="ECO:0000313" key="7">
    <source>
        <dbReference type="Proteomes" id="UP000321820"/>
    </source>
</evidence>
<accession>A0A5B9EAE6</accession>
<protein>
    <recommendedName>
        <fullName evidence="4">Carboxylic ester hydrolase</fullName>
        <ecNumber evidence="4">3.1.1.-</ecNumber>
    </recommendedName>
</protein>
<evidence type="ECO:0000256" key="2">
    <source>
        <dbReference type="ARBA" id="ARBA00022801"/>
    </source>
</evidence>
<dbReference type="InterPro" id="IPR029058">
    <property type="entry name" value="AB_hydrolase_fold"/>
</dbReference>
<dbReference type="Proteomes" id="UP000321820">
    <property type="component" value="Chromosome"/>
</dbReference>
<dbReference type="Gene3D" id="3.40.50.1820">
    <property type="entry name" value="alpha/beta hydrolase"/>
    <property type="match status" value="1"/>
</dbReference>
<proteinExistence type="inferred from homology"/>
<feature type="active site" description="Charge relay system" evidence="3">
    <location>
        <position position="335"/>
    </location>
</feature>
<feature type="active site" description="Acyl-ester intermediate" evidence="3">
    <location>
        <position position="216"/>
    </location>
</feature>
<dbReference type="AlphaFoldDB" id="A0A5B9EAE6"/>
<dbReference type="EC" id="3.1.1.-" evidence="4"/>
<dbReference type="InterPro" id="IPR002018">
    <property type="entry name" value="CarbesteraseB"/>
</dbReference>
<feature type="domain" description="Carboxylesterase type B" evidence="5">
    <location>
        <begin position="26"/>
        <end position="505"/>
    </location>
</feature>
<dbReference type="Pfam" id="PF00135">
    <property type="entry name" value="COesterase"/>
    <property type="match status" value="1"/>
</dbReference>
<dbReference type="InterPro" id="IPR000997">
    <property type="entry name" value="Cholinesterase"/>
</dbReference>
<dbReference type="PANTHER" id="PTHR11559">
    <property type="entry name" value="CARBOXYLESTERASE"/>
    <property type="match status" value="1"/>
</dbReference>
<evidence type="ECO:0000259" key="5">
    <source>
        <dbReference type="Pfam" id="PF00135"/>
    </source>
</evidence>
<evidence type="ECO:0000256" key="3">
    <source>
        <dbReference type="PIRSR" id="PIRSR600997-1"/>
    </source>
</evidence>
<dbReference type="GO" id="GO:0004104">
    <property type="term" value="F:cholinesterase activity"/>
    <property type="evidence" value="ECO:0007669"/>
    <property type="project" value="InterPro"/>
</dbReference>
<dbReference type="SUPFAM" id="SSF53474">
    <property type="entry name" value="alpha/beta-Hydrolases"/>
    <property type="match status" value="1"/>
</dbReference>
<gene>
    <name evidence="6" type="ORF">FTW19_14625</name>
</gene>
<dbReference type="InterPro" id="IPR019826">
    <property type="entry name" value="Carboxylesterase_B_AS"/>
</dbReference>
<evidence type="ECO:0000256" key="1">
    <source>
        <dbReference type="ARBA" id="ARBA00005964"/>
    </source>
</evidence>
<dbReference type="PROSITE" id="PS00122">
    <property type="entry name" value="CARBOXYLESTERASE_B_1"/>
    <property type="match status" value="1"/>
</dbReference>
<dbReference type="PRINTS" id="PR00878">
    <property type="entry name" value="CHOLNESTRASE"/>
</dbReference>
<evidence type="ECO:0000313" key="6">
    <source>
        <dbReference type="EMBL" id="QEE29123.1"/>
    </source>
</evidence>